<protein>
    <submittedName>
        <fullName evidence="2">Amino acid transporter</fullName>
    </submittedName>
</protein>
<sequence>MNDTTTAAIAAMLMAFVLGLVGLLSTRRSTTARPRPRPRARRVNWGTVIVGLATIISTVLAAAAYLRG</sequence>
<dbReference type="Proteomes" id="UP000542674">
    <property type="component" value="Unassembled WGS sequence"/>
</dbReference>
<evidence type="ECO:0000256" key="1">
    <source>
        <dbReference type="SAM" id="Phobius"/>
    </source>
</evidence>
<keyword evidence="1" id="KW-1133">Transmembrane helix</keyword>
<dbReference type="AlphaFoldDB" id="A0A7W7WTU5"/>
<evidence type="ECO:0000313" key="2">
    <source>
        <dbReference type="EMBL" id="MBB4963499.1"/>
    </source>
</evidence>
<keyword evidence="3" id="KW-1185">Reference proteome</keyword>
<name>A0A7W7WTU5_9PSEU</name>
<comment type="caution">
    <text evidence="2">The sequence shown here is derived from an EMBL/GenBank/DDBJ whole genome shotgun (WGS) entry which is preliminary data.</text>
</comment>
<dbReference type="EMBL" id="JACHJS010000001">
    <property type="protein sequence ID" value="MBB4963499.1"/>
    <property type="molecule type" value="Genomic_DNA"/>
</dbReference>
<gene>
    <name evidence="2" type="ORF">F4559_000858</name>
</gene>
<organism evidence="2 3">
    <name type="scientific">Saccharothrix violaceirubra</name>
    <dbReference type="NCBI Taxonomy" id="413306"/>
    <lineage>
        <taxon>Bacteria</taxon>
        <taxon>Bacillati</taxon>
        <taxon>Actinomycetota</taxon>
        <taxon>Actinomycetes</taxon>
        <taxon>Pseudonocardiales</taxon>
        <taxon>Pseudonocardiaceae</taxon>
        <taxon>Saccharothrix</taxon>
    </lineage>
</organism>
<dbReference type="RefSeq" id="WP_184666268.1">
    <property type="nucleotide sequence ID" value="NZ_BAABAI010000011.1"/>
</dbReference>
<keyword evidence="1" id="KW-0812">Transmembrane</keyword>
<accession>A0A7W7WTU5</accession>
<feature type="transmembrane region" description="Helical" evidence="1">
    <location>
        <begin position="45"/>
        <end position="66"/>
    </location>
</feature>
<proteinExistence type="predicted"/>
<keyword evidence="1" id="KW-0472">Membrane</keyword>
<reference evidence="2 3" key="1">
    <citation type="submission" date="2020-08" db="EMBL/GenBank/DDBJ databases">
        <title>Sequencing the genomes of 1000 actinobacteria strains.</title>
        <authorList>
            <person name="Klenk H.-P."/>
        </authorList>
    </citation>
    <scope>NUCLEOTIDE SEQUENCE [LARGE SCALE GENOMIC DNA]</scope>
    <source>
        <strain evidence="2 3">DSM 45084</strain>
    </source>
</reference>
<evidence type="ECO:0000313" key="3">
    <source>
        <dbReference type="Proteomes" id="UP000542674"/>
    </source>
</evidence>
<feature type="transmembrane region" description="Helical" evidence="1">
    <location>
        <begin position="6"/>
        <end position="24"/>
    </location>
</feature>